<organism evidence="1 2">
    <name type="scientific">Chryseobacterium soldanellicola</name>
    <dbReference type="NCBI Taxonomy" id="311333"/>
    <lineage>
        <taxon>Bacteria</taxon>
        <taxon>Pseudomonadati</taxon>
        <taxon>Bacteroidota</taxon>
        <taxon>Flavobacteriia</taxon>
        <taxon>Flavobacteriales</taxon>
        <taxon>Weeksellaceae</taxon>
        <taxon>Chryseobacterium group</taxon>
        <taxon>Chryseobacterium</taxon>
    </lineage>
</organism>
<dbReference type="AlphaFoldDB" id="A0A1H1DDZ9"/>
<evidence type="ECO:0000313" key="1">
    <source>
        <dbReference type="EMBL" id="SDQ74046.1"/>
    </source>
</evidence>
<gene>
    <name evidence="1" type="ORF">SAMN05421664_2404</name>
</gene>
<accession>A0A1H1DDZ9</accession>
<proteinExistence type="predicted"/>
<reference evidence="2" key="1">
    <citation type="submission" date="2016-10" db="EMBL/GenBank/DDBJ databases">
        <authorList>
            <person name="Varghese N."/>
            <person name="Submissions S."/>
        </authorList>
    </citation>
    <scope>NUCLEOTIDE SEQUENCE [LARGE SCALE GENOMIC DNA]</scope>
    <source>
        <strain evidence="2">DSM 17072</strain>
    </source>
</reference>
<dbReference type="EMBL" id="FNKL01000003">
    <property type="protein sequence ID" value="SDQ74046.1"/>
    <property type="molecule type" value="Genomic_DNA"/>
</dbReference>
<evidence type="ECO:0000313" key="2">
    <source>
        <dbReference type="Proteomes" id="UP000199627"/>
    </source>
</evidence>
<protein>
    <submittedName>
        <fullName evidence="1">Uncharacterized protein</fullName>
    </submittedName>
</protein>
<dbReference type="STRING" id="311333.SAMN05421664_2404"/>
<name>A0A1H1DDZ9_9FLAO</name>
<keyword evidence="2" id="KW-1185">Reference proteome</keyword>
<sequence>MVNSQFCFAGESYGESGKLTTKLIDFKENSQYN</sequence>
<dbReference type="Proteomes" id="UP000199627">
    <property type="component" value="Unassembled WGS sequence"/>
</dbReference>